<sequence>MNDENVNPEGTDSKSMNPEEAPGDDLSRNSAYEKKEAIIPEEGISEITVGEDSPDSDSAPERQEEEKKDASGIPPREPEKKRIESEKSSKSSGPSPSIQKNKRSNRSYFLVLLALIAVIAVSMAAIFYGLGFGGDFGTSEKIAVIYVQGSMLTGNVPSGLGYATSEEISENIHSAVADENVKAIVLRINSPGGSPAAAQEISIEIEKAQEKGIPVVVSMGDLAASAAYYISAPADYIYANPSTSTGSIGVIWTFENMSSYYEREGVEYYISKSGEFKDMGSSWRGLTDEEKEYADSVVMESYDDFVGQVAEGRNMSRSEVKELADGRIYTGTKAKELGLVDGFGNLYDAIDKAAELGSIQGEPKVVYMNRVSLSSLLLGSESGNSGEETSQLVDYFEKSPYGKILACMS</sequence>
<dbReference type="PANTHER" id="PTHR42987:SF4">
    <property type="entry name" value="PROTEASE SOHB-RELATED"/>
    <property type="match status" value="1"/>
</dbReference>
<evidence type="ECO:0000313" key="9">
    <source>
        <dbReference type="Proteomes" id="UP000600774"/>
    </source>
</evidence>
<dbReference type="GeneID" id="1475941"/>
<dbReference type="SUPFAM" id="SSF52096">
    <property type="entry name" value="ClpP/crotonase"/>
    <property type="match status" value="1"/>
</dbReference>
<accession>A0A832WAI6</accession>
<feature type="region of interest" description="Disordered" evidence="5">
    <location>
        <begin position="1"/>
        <end position="101"/>
    </location>
</feature>
<dbReference type="CDD" id="cd07023">
    <property type="entry name" value="S49_Sppa_N_C"/>
    <property type="match status" value="1"/>
</dbReference>
<dbReference type="GO" id="GO:0008236">
    <property type="term" value="F:serine-type peptidase activity"/>
    <property type="evidence" value="ECO:0007669"/>
    <property type="project" value="UniProtKB-KW"/>
</dbReference>
<dbReference type="Pfam" id="PF01343">
    <property type="entry name" value="Peptidase_S49"/>
    <property type="match status" value="1"/>
</dbReference>
<evidence type="ECO:0000256" key="3">
    <source>
        <dbReference type="ARBA" id="ARBA00022801"/>
    </source>
</evidence>
<feature type="domain" description="Peptidase S49" evidence="7">
    <location>
        <begin position="208"/>
        <end position="356"/>
    </location>
</feature>
<feature type="compositionally biased region" description="Basic and acidic residues" evidence="5">
    <location>
        <begin position="59"/>
        <end position="89"/>
    </location>
</feature>
<dbReference type="InterPro" id="IPR002142">
    <property type="entry name" value="Peptidase_S49"/>
</dbReference>
<organism evidence="8 9">
    <name type="scientific">Methanosarcina acetivorans</name>
    <dbReference type="NCBI Taxonomy" id="2214"/>
    <lineage>
        <taxon>Archaea</taxon>
        <taxon>Methanobacteriati</taxon>
        <taxon>Methanobacteriota</taxon>
        <taxon>Stenosarchaea group</taxon>
        <taxon>Methanomicrobia</taxon>
        <taxon>Methanosarcinales</taxon>
        <taxon>Methanosarcinaceae</taxon>
        <taxon>Methanosarcina</taxon>
    </lineage>
</organism>
<evidence type="ECO:0000313" key="8">
    <source>
        <dbReference type="EMBL" id="HIH94806.1"/>
    </source>
</evidence>
<keyword evidence="2" id="KW-0645">Protease</keyword>
<dbReference type="InterPro" id="IPR029045">
    <property type="entry name" value="ClpP/crotonase-like_dom_sf"/>
</dbReference>
<reference evidence="8" key="1">
    <citation type="journal article" date="2020" name="bioRxiv">
        <title>A rank-normalized archaeal taxonomy based on genome phylogeny resolves widespread incomplete and uneven classifications.</title>
        <authorList>
            <person name="Rinke C."/>
            <person name="Chuvochina M."/>
            <person name="Mussig A.J."/>
            <person name="Chaumeil P.-A."/>
            <person name="Waite D.W."/>
            <person name="Whitman W.B."/>
            <person name="Parks D.H."/>
            <person name="Hugenholtz P."/>
        </authorList>
    </citation>
    <scope>NUCLEOTIDE SEQUENCE</scope>
    <source>
        <strain evidence="8">UBA8876</strain>
    </source>
</reference>
<gene>
    <name evidence="8" type="primary">sppA</name>
    <name evidence="8" type="ORF">HA338_12545</name>
</gene>
<dbReference type="RefSeq" id="WP_048065885.1">
    <property type="nucleotide sequence ID" value="NZ_DUJU01000141.1"/>
</dbReference>
<evidence type="ECO:0000256" key="1">
    <source>
        <dbReference type="ARBA" id="ARBA00008683"/>
    </source>
</evidence>
<evidence type="ECO:0000256" key="6">
    <source>
        <dbReference type="SAM" id="Phobius"/>
    </source>
</evidence>
<name>A0A832WAI6_9EURY</name>
<dbReference type="InterPro" id="IPR004635">
    <property type="entry name" value="Pept_S49_SppA"/>
</dbReference>
<protein>
    <submittedName>
        <fullName evidence="8">Signal peptide peptidase SppA</fullName>
    </submittedName>
</protein>
<evidence type="ECO:0000256" key="5">
    <source>
        <dbReference type="SAM" id="MobiDB-lite"/>
    </source>
</evidence>
<dbReference type="AlphaFoldDB" id="A0A832WAI6"/>
<keyword evidence="3" id="KW-0378">Hydrolase</keyword>
<dbReference type="Proteomes" id="UP000600774">
    <property type="component" value="Unassembled WGS sequence"/>
</dbReference>
<comment type="caution">
    <text evidence="8">The sequence shown here is derived from an EMBL/GenBank/DDBJ whole genome shotgun (WGS) entry which is preliminary data.</text>
</comment>
<dbReference type="InterPro" id="IPR047272">
    <property type="entry name" value="S49_SppA_C"/>
</dbReference>
<feature type="compositionally biased region" description="Polar residues" evidence="5">
    <location>
        <begin position="1"/>
        <end position="16"/>
    </location>
</feature>
<keyword evidence="6" id="KW-1133">Transmembrane helix</keyword>
<dbReference type="EMBL" id="DUJU01000141">
    <property type="protein sequence ID" value="HIH94806.1"/>
    <property type="molecule type" value="Genomic_DNA"/>
</dbReference>
<evidence type="ECO:0000256" key="2">
    <source>
        <dbReference type="ARBA" id="ARBA00022670"/>
    </source>
</evidence>
<dbReference type="NCBIfam" id="TIGR00706">
    <property type="entry name" value="SppA_dom"/>
    <property type="match status" value="1"/>
</dbReference>
<proteinExistence type="inferred from homology"/>
<dbReference type="Gene3D" id="6.20.330.10">
    <property type="match status" value="1"/>
</dbReference>
<dbReference type="PANTHER" id="PTHR42987">
    <property type="entry name" value="PEPTIDASE S49"/>
    <property type="match status" value="1"/>
</dbReference>
<keyword evidence="6" id="KW-0812">Transmembrane</keyword>
<dbReference type="Gene3D" id="3.90.226.10">
    <property type="entry name" value="2-enoyl-CoA Hydratase, Chain A, domain 1"/>
    <property type="match status" value="1"/>
</dbReference>
<comment type="similarity">
    <text evidence="1">Belongs to the peptidase S49 family.</text>
</comment>
<dbReference type="GO" id="GO:0006508">
    <property type="term" value="P:proteolysis"/>
    <property type="evidence" value="ECO:0007669"/>
    <property type="project" value="UniProtKB-KW"/>
</dbReference>
<feature type="compositionally biased region" description="Basic and acidic residues" evidence="5">
    <location>
        <begin position="25"/>
        <end position="38"/>
    </location>
</feature>
<keyword evidence="4" id="KW-0720">Serine protease</keyword>
<evidence type="ECO:0000259" key="7">
    <source>
        <dbReference type="Pfam" id="PF01343"/>
    </source>
</evidence>
<keyword evidence="6" id="KW-0472">Membrane</keyword>
<feature type="transmembrane region" description="Helical" evidence="6">
    <location>
        <begin position="108"/>
        <end position="130"/>
    </location>
</feature>
<evidence type="ECO:0000256" key="4">
    <source>
        <dbReference type="ARBA" id="ARBA00022825"/>
    </source>
</evidence>